<comment type="caution">
    <text evidence="2">The sequence shown here is derived from an EMBL/GenBank/DDBJ whole genome shotgun (WGS) entry which is preliminary data.</text>
</comment>
<proteinExistence type="predicted"/>
<dbReference type="RefSeq" id="WP_379884526.1">
    <property type="nucleotide sequence ID" value="NZ_JBHTLP010000016.1"/>
</dbReference>
<dbReference type="InterPro" id="IPR044398">
    <property type="entry name" value="Globin-sensor_dom"/>
</dbReference>
<dbReference type="SUPFAM" id="SSF46458">
    <property type="entry name" value="Globin-like"/>
    <property type="match status" value="1"/>
</dbReference>
<dbReference type="InterPro" id="IPR012102">
    <property type="entry name" value="Protoglobin"/>
</dbReference>
<evidence type="ECO:0000313" key="2">
    <source>
        <dbReference type="EMBL" id="MFD1143641.1"/>
    </source>
</evidence>
<name>A0ABW3QKP6_9BACT</name>
<dbReference type="InterPro" id="IPR009050">
    <property type="entry name" value="Globin-like_sf"/>
</dbReference>
<dbReference type="Pfam" id="PF11563">
    <property type="entry name" value="Protoglobin"/>
    <property type="match status" value="1"/>
</dbReference>
<dbReference type="InterPro" id="IPR012292">
    <property type="entry name" value="Globin/Proto"/>
</dbReference>
<evidence type="ECO:0000313" key="3">
    <source>
        <dbReference type="Proteomes" id="UP001597116"/>
    </source>
</evidence>
<protein>
    <submittedName>
        <fullName evidence="2">Protoglobin domain-containing protein</fullName>
    </submittedName>
</protein>
<accession>A0ABW3QKP6</accession>
<sequence length="195" mass="22329">MSETRAIPGYTYGQHPLASPILPEELTLLKQTVLFGPEDEQLLRLASEVLADQTEAILDVWYGFVGSHPHLLRYFSQQGQPDIQYLAAVRKRFGQWIIDTCTRPYDSVWLAYQQEIALRHHSIKKNQTDVARAEPIIHLRYILAFIVPLTVTMKDFLAAKGHDAQTVAWMHAAWFKAVTLTALLWSHPYVNANEF</sequence>
<gene>
    <name evidence="2" type="ORF">ACFQ4C_21110</name>
</gene>
<reference evidence="3" key="1">
    <citation type="journal article" date="2019" name="Int. J. Syst. Evol. Microbiol.">
        <title>The Global Catalogue of Microorganisms (GCM) 10K type strain sequencing project: providing services to taxonomists for standard genome sequencing and annotation.</title>
        <authorList>
            <consortium name="The Broad Institute Genomics Platform"/>
            <consortium name="The Broad Institute Genome Sequencing Center for Infectious Disease"/>
            <person name="Wu L."/>
            <person name="Ma J."/>
        </authorList>
    </citation>
    <scope>NUCLEOTIDE SEQUENCE [LARGE SCALE GENOMIC DNA]</scope>
    <source>
        <strain evidence="3">CCUG 55608</strain>
    </source>
</reference>
<organism evidence="2 3">
    <name type="scientific">Larkinella insperata</name>
    <dbReference type="NCBI Taxonomy" id="332158"/>
    <lineage>
        <taxon>Bacteria</taxon>
        <taxon>Pseudomonadati</taxon>
        <taxon>Bacteroidota</taxon>
        <taxon>Cytophagia</taxon>
        <taxon>Cytophagales</taxon>
        <taxon>Spirosomataceae</taxon>
        <taxon>Larkinella</taxon>
    </lineage>
</organism>
<dbReference type="Gene3D" id="1.10.490.10">
    <property type="entry name" value="Globins"/>
    <property type="match status" value="1"/>
</dbReference>
<dbReference type="EMBL" id="JBHTLP010000016">
    <property type="protein sequence ID" value="MFD1143641.1"/>
    <property type="molecule type" value="Genomic_DNA"/>
</dbReference>
<feature type="domain" description="Globin-sensor" evidence="1">
    <location>
        <begin position="24"/>
        <end position="194"/>
    </location>
</feature>
<dbReference type="CDD" id="cd12124">
    <property type="entry name" value="Pgbs"/>
    <property type="match status" value="1"/>
</dbReference>
<dbReference type="Proteomes" id="UP001597116">
    <property type="component" value="Unassembled WGS sequence"/>
</dbReference>
<evidence type="ECO:0000259" key="1">
    <source>
        <dbReference type="Pfam" id="PF11563"/>
    </source>
</evidence>
<keyword evidence="3" id="KW-1185">Reference proteome</keyword>